<dbReference type="RefSeq" id="XP_018292951.1">
    <property type="nucleotide sequence ID" value="XM_018440737.1"/>
</dbReference>
<dbReference type="Pfam" id="PF09365">
    <property type="entry name" value="DUF2461"/>
    <property type="match status" value="1"/>
</dbReference>
<dbReference type="OrthoDB" id="2537769at2759"/>
<name>A0A163APJ9_PHYB8</name>
<evidence type="ECO:0008006" key="4">
    <source>
        <dbReference type="Google" id="ProtNLM"/>
    </source>
</evidence>
<accession>A0A163APJ9</accession>
<evidence type="ECO:0000313" key="3">
    <source>
        <dbReference type="Proteomes" id="UP000077315"/>
    </source>
</evidence>
<dbReference type="PANTHER" id="PTHR36452">
    <property type="entry name" value="CHROMOSOME 12, WHOLE GENOME SHOTGUN SEQUENCE"/>
    <property type="match status" value="1"/>
</dbReference>
<feature type="compositionally biased region" description="Basic and acidic residues" evidence="1">
    <location>
        <begin position="1"/>
        <end position="12"/>
    </location>
</feature>
<dbReference type="STRING" id="763407.A0A163APJ9"/>
<feature type="region of interest" description="Disordered" evidence="1">
    <location>
        <begin position="1"/>
        <end position="72"/>
    </location>
</feature>
<evidence type="ECO:0000313" key="2">
    <source>
        <dbReference type="EMBL" id="OAD74911.1"/>
    </source>
</evidence>
<dbReference type="InParanoid" id="A0A163APJ9"/>
<gene>
    <name evidence="2" type="ORF">PHYBLDRAFT_61045</name>
</gene>
<reference evidence="3" key="1">
    <citation type="submission" date="2015-06" db="EMBL/GenBank/DDBJ databases">
        <title>Expansion of signal transduction pathways in fungi by whole-genome duplication.</title>
        <authorList>
            <consortium name="DOE Joint Genome Institute"/>
            <person name="Corrochano L.M."/>
            <person name="Kuo A."/>
            <person name="Marcet-Houben M."/>
            <person name="Polaino S."/>
            <person name="Salamov A."/>
            <person name="Villalobos J.M."/>
            <person name="Alvarez M.I."/>
            <person name="Avalos J."/>
            <person name="Benito E.P."/>
            <person name="Benoit I."/>
            <person name="Burger G."/>
            <person name="Camino L.P."/>
            <person name="Canovas D."/>
            <person name="Cerda-Olmedo E."/>
            <person name="Cheng J.-F."/>
            <person name="Dominguez A."/>
            <person name="Elias M."/>
            <person name="Eslava A.P."/>
            <person name="Glaser F."/>
            <person name="Grimwood J."/>
            <person name="Gutierrez G."/>
            <person name="Heitman J."/>
            <person name="Henrissat B."/>
            <person name="Iturriaga E.A."/>
            <person name="Lang B.F."/>
            <person name="Lavin J.L."/>
            <person name="Lee S."/>
            <person name="Li W."/>
            <person name="Lindquist E."/>
            <person name="Lopez-Garcia S."/>
            <person name="Luque E.M."/>
            <person name="Marcos A.T."/>
            <person name="Martin J."/>
            <person name="McCluskey K."/>
            <person name="Medina H.R."/>
            <person name="Miralles-Duran A."/>
            <person name="Miyazaki A."/>
            <person name="Munoz-Torres E."/>
            <person name="Oguiza J.A."/>
            <person name="Ohm R."/>
            <person name="Olmedo M."/>
            <person name="Orejas M."/>
            <person name="Ortiz-Castellanos L."/>
            <person name="Pisabarro A.G."/>
            <person name="Rodriguez-Romero J."/>
            <person name="Ruiz-Herrera J."/>
            <person name="Ruiz-Vazquez R."/>
            <person name="Sanz C."/>
            <person name="Schackwitz W."/>
            <person name="Schmutz J."/>
            <person name="Shahriari M."/>
            <person name="Shelest E."/>
            <person name="Silva-Franco F."/>
            <person name="Soanes D."/>
            <person name="Syed K."/>
            <person name="Tagua V.G."/>
            <person name="Talbot N.J."/>
            <person name="Thon M."/>
            <person name="De vries R.P."/>
            <person name="Wiebenga A."/>
            <person name="Yadav J.S."/>
            <person name="Braun E.L."/>
            <person name="Baker S."/>
            <person name="Garre V."/>
            <person name="Horwitz B."/>
            <person name="Torres-Martinez S."/>
            <person name="Idnurm A."/>
            <person name="Herrera-Estrella A."/>
            <person name="Gabaldon T."/>
            <person name="Grigoriev I.V."/>
        </authorList>
    </citation>
    <scope>NUCLEOTIDE SEQUENCE [LARGE SCALE GENOMIC DNA]</scope>
    <source>
        <strain evidence="3">NRRL 1555(-)</strain>
    </source>
</reference>
<evidence type="ECO:0000256" key="1">
    <source>
        <dbReference type="SAM" id="MobiDB-lite"/>
    </source>
</evidence>
<feature type="compositionally biased region" description="Basic and acidic residues" evidence="1">
    <location>
        <begin position="21"/>
        <end position="30"/>
    </location>
</feature>
<dbReference type="PANTHER" id="PTHR36452:SF1">
    <property type="entry name" value="DUF2461 DOMAIN-CONTAINING PROTEIN"/>
    <property type="match status" value="1"/>
</dbReference>
<dbReference type="NCBIfam" id="TIGR02453">
    <property type="entry name" value="TIGR02453 family protein"/>
    <property type="match status" value="1"/>
</dbReference>
<protein>
    <recommendedName>
        <fullName evidence="4">TIGR02453 family protein</fullName>
    </recommendedName>
</protein>
<keyword evidence="3" id="KW-1185">Reference proteome</keyword>
<dbReference type="AlphaFoldDB" id="A0A163APJ9"/>
<feature type="compositionally biased region" description="Acidic residues" evidence="1">
    <location>
        <begin position="47"/>
        <end position="61"/>
    </location>
</feature>
<dbReference type="EMBL" id="KV440978">
    <property type="protein sequence ID" value="OAD74911.1"/>
    <property type="molecule type" value="Genomic_DNA"/>
</dbReference>
<dbReference type="Proteomes" id="UP000077315">
    <property type="component" value="Unassembled WGS sequence"/>
</dbReference>
<dbReference type="InterPro" id="IPR012808">
    <property type="entry name" value="CHP02453"/>
</dbReference>
<dbReference type="GeneID" id="29001643"/>
<proteinExistence type="predicted"/>
<sequence>MPATKRNKEPKKTKTKPNGNHVDRIATIERRSKRTRIQRVPAKAIDDSQDEYEEEEEEEVKEQDSQNVVKNENDIASKLKPSTIKIPHPKGSPFADALSPKVLEFLADLKENNTREFMLSSQDRWKDTQKEFTDFVGMLMEQLHDLDPTILVENPKLSVYRQHRDLRFTNDLRPYKTYLSASFSRGGKKSPFAGYYFAVAPGGGTYIGAGIWQPSANRLQSIREGIIDHASLLREALELEGMEKIFGKHGISLLEDTDKLKTAPRNVDKNHPEIELLRYKSFVISKKFDDLDVVSEGFLDKILDVYEAIVPFVTILNSWTG</sequence>
<organism evidence="2 3">
    <name type="scientific">Phycomyces blakesleeanus (strain ATCC 8743b / DSM 1359 / FGSC 10004 / NBRC 33097 / NRRL 1555)</name>
    <dbReference type="NCBI Taxonomy" id="763407"/>
    <lineage>
        <taxon>Eukaryota</taxon>
        <taxon>Fungi</taxon>
        <taxon>Fungi incertae sedis</taxon>
        <taxon>Mucoromycota</taxon>
        <taxon>Mucoromycotina</taxon>
        <taxon>Mucoromycetes</taxon>
        <taxon>Mucorales</taxon>
        <taxon>Phycomycetaceae</taxon>
        <taxon>Phycomyces</taxon>
    </lineage>
</organism>
<dbReference type="VEuPathDB" id="FungiDB:PHYBLDRAFT_61045"/>